<feature type="signal peptide" evidence="7">
    <location>
        <begin position="1"/>
        <end position="20"/>
    </location>
</feature>
<evidence type="ECO:0000256" key="4">
    <source>
        <dbReference type="ARBA" id="ARBA00032284"/>
    </source>
</evidence>
<gene>
    <name evidence="9" type="ORF">PH603_05180</name>
</gene>
<evidence type="ECO:0000256" key="1">
    <source>
        <dbReference type="ARBA" id="ARBA00022801"/>
    </source>
</evidence>
<dbReference type="RefSeq" id="WP_289504921.1">
    <property type="nucleotide sequence ID" value="NZ_CP116805.1"/>
</dbReference>
<dbReference type="InterPro" id="IPR029058">
    <property type="entry name" value="AB_hydrolase_fold"/>
</dbReference>
<feature type="chain" id="PRO_5042061865" description="Acyl-peptide hydrolase" evidence="7">
    <location>
        <begin position="21"/>
        <end position="644"/>
    </location>
</feature>
<dbReference type="SUPFAM" id="SSF53474">
    <property type="entry name" value="alpha/beta-Hydrolases"/>
    <property type="match status" value="1"/>
</dbReference>
<dbReference type="PANTHER" id="PTHR42776">
    <property type="entry name" value="SERINE PEPTIDASE S9 FAMILY MEMBER"/>
    <property type="match status" value="1"/>
</dbReference>
<keyword evidence="7" id="KW-0732">Signal</keyword>
<dbReference type="PRINTS" id="PR00862">
    <property type="entry name" value="PROLIGOPTASE"/>
</dbReference>
<dbReference type="EMBL" id="CP116805">
    <property type="protein sequence ID" value="WCL55150.1"/>
    <property type="molecule type" value="Genomic_DNA"/>
</dbReference>
<evidence type="ECO:0000256" key="5">
    <source>
        <dbReference type="ARBA" id="ARBA00032596"/>
    </source>
</evidence>
<reference evidence="9" key="1">
    <citation type="submission" date="2023-01" db="EMBL/GenBank/DDBJ databases">
        <title>The genome sequence of Kordiimonadaceae bacterium 6D33.</title>
        <authorList>
            <person name="Liu Y."/>
        </authorList>
    </citation>
    <scope>NUCLEOTIDE SEQUENCE</scope>
    <source>
        <strain evidence="9">6D33</strain>
    </source>
</reference>
<evidence type="ECO:0000313" key="9">
    <source>
        <dbReference type="EMBL" id="WCL55150.1"/>
    </source>
</evidence>
<name>A0AAE9XTV2_9PROT</name>
<comment type="function">
    <text evidence="6">This enzyme catalyzes the hydrolysis of the N-terminal peptide bond of an N-acetylated peptide to generate an N-acetylated amino acid and a peptide with a free N-terminus. It preferentially cleaves off Ac-Ala, Ac-Met and Ac-Ser. Also, involved in the degradation of oxidized and glycated proteins.</text>
</comment>
<dbReference type="GO" id="GO:0006508">
    <property type="term" value="P:proteolysis"/>
    <property type="evidence" value="ECO:0007669"/>
    <property type="project" value="InterPro"/>
</dbReference>
<dbReference type="Gene3D" id="2.140.10.30">
    <property type="entry name" value="Dipeptidylpeptidase IV, N-terminal domain"/>
    <property type="match status" value="1"/>
</dbReference>
<dbReference type="Proteomes" id="UP001217500">
    <property type="component" value="Chromosome"/>
</dbReference>
<evidence type="ECO:0000256" key="7">
    <source>
        <dbReference type="SAM" id="SignalP"/>
    </source>
</evidence>
<dbReference type="Gene3D" id="3.40.50.1820">
    <property type="entry name" value="alpha/beta hydrolase"/>
    <property type="match status" value="1"/>
</dbReference>
<evidence type="ECO:0000256" key="2">
    <source>
        <dbReference type="ARBA" id="ARBA00022825"/>
    </source>
</evidence>
<dbReference type="SUPFAM" id="SSF82171">
    <property type="entry name" value="DPP6 N-terminal domain-like"/>
    <property type="match status" value="1"/>
</dbReference>
<keyword evidence="1" id="KW-0378">Hydrolase</keyword>
<keyword evidence="3" id="KW-0007">Acetylation</keyword>
<dbReference type="Pfam" id="PF07676">
    <property type="entry name" value="PD40"/>
    <property type="match status" value="2"/>
</dbReference>
<dbReference type="InterPro" id="IPR011042">
    <property type="entry name" value="6-blade_b-propeller_TolB-like"/>
</dbReference>
<dbReference type="KEGG" id="gso:PH603_05180"/>
<proteinExistence type="predicted"/>
<keyword evidence="2" id="KW-0720">Serine protease</keyword>
<accession>A0AAE9XTV2</accession>
<evidence type="ECO:0000313" key="10">
    <source>
        <dbReference type="Proteomes" id="UP001217500"/>
    </source>
</evidence>
<keyword evidence="2" id="KW-0645">Protease</keyword>
<sequence>MKQAWFVGMMLALAGGQVWADDWPYPEDTPTPVPVSVGVAGDYPADISRFLMARGARSVAPNTDGNAVAYVSSVTGVPQIWIAPTAGGQPHQLTFGGGVTFFRWHPDGMHLLYGADNNGDEREAYYMISTDGKSERVILPASDAYRAFGDFDGDGKRIVYASTERTGRDFDIYVADLDTGTAKLVYQAEFGFMPQSWQPGTDTVVVAETRGEDAADVHLLNVATGEMKALYKPKVAAAYTGFNWTPDGKKLYFASNVDGEYAQVMVYEPASGKTVPFAPAAAKGVDVDEVAMCGGGRYLAWTTNEGGYSKLHLYDFKYQRAAGVPYLPDGVMSLNWALGHHSALAITVNGPASPGDSFVWRVTDGSMDRVLTPDMAGLDASRMVRPEAISFKARDGVTVHGLLYLPQGVAKPPVVVDVHGGPTAQARPEWASATQYLVGRGIAVLDINVRGSTGYGKTYTRLDNQEKRLDSVRDLADAVAWLKKDGRVDGTRAAVMGGSYGGYMVNAVMGLYPGTFRAGVSIVGVSDWVRALEEASPGLKASDRIEYGDIREKKWQDFYAVNSPINTVGKIEGAMMFSHGVNDPRDPVTESDRMVKALRDKGQTVDYLRWPDEGHSVRKLSNRLIMYRRVAHFLETQLGVKGQE</sequence>
<evidence type="ECO:0000259" key="8">
    <source>
        <dbReference type="Pfam" id="PF00326"/>
    </source>
</evidence>
<protein>
    <recommendedName>
        <fullName evidence="5">Acyl-peptide hydrolase</fullName>
    </recommendedName>
    <alternativeName>
        <fullName evidence="4">Acylaminoacyl-peptidase</fullName>
    </alternativeName>
</protein>
<dbReference type="InterPro" id="IPR011659">
    <property type="entry name" value="WD40"/>
</dbReference>
<dbReference type="PROSITE" id="PS00708">
    <property type="entry name" value="PRO_ENDOPEP_SER"/>
    <property type="match status" value="1"/>
</dbReference>
<dbReference type="PANTHER" id="PTHR42776:SF27">
    <property type="entry name" value="DIPEPTIDYL PEPTIDASE FAMILY MEMBER 6"/>
    <property type="match status" value="1"/>
</dbReference>
<dbReference type="Pfam" id="PF00326">
    <property type="entry name" value="Peptidase_S9"/>
    <property type="match status" value="1"/>
</dbReference>
<dbReference type="AlphaFoldDB" id="A0AAE9XTV2"/>
<feature type="domain" description="Peptidase S9 prolyl oligopeptidase catalytic" evidence="8">
    <location>
        <begin position="433"/>
        <end position="639"/>
    </location>
</feature>
<keyword evidence="10" id="KW-1185">Reference proteome</keyword>
<evidence type="ECO:0000256" key="3">
    <source>
        <dbReference type="ARBA" id="ARBA00022990"/>
    </source>
</evidence>
<dbReference type="InterPro" id="IPR002470">
    <property type="entry name" value="Peptidase_S9A"/>
</dbReference>
<dbReference type="InterPro" id="IPR002471">
    <property type="entry name" value="Pept_S9_AS"/>
</dbReference>
<dbReference type="Gene3D" id="2.120.10.30">
    <property type="entry name" value="TolB, C-terminal domain"/>
    <property type="match status" value="1"/>
</dbReference>
<dbReference type="InterPro" id="IPR001375">
    <property type="entry name" value="Peptidase_S9_cat"/>
</dbReference>
<organism evidence="9 10">
    <name type="scientific">Gimibacter soli</name>
    <dbReference type="NCBI Taxonomy" id="3024400"/>
    <lineage>
        <taxon>Bacteria</taxon>
        <taxon>Pseudomonadati</taxon>
        <taxon>Pseudomonadota</taxon>
        <taxon>Alphaproteobacteria</taxon>
        <taxon>Kordiimonadales</taxon>
        <taxon>Temperatibacteraceae</taxon>
        <taxon>Gimibacter</taxon>
    </lineage>
</organism>
<dbReference type="GO" id="GO:0004252">
    <property type="term" value="F:serine-type endopeptidase activity"/>
    <property type="evidence" value="ECO:0007669"/>
    <property type="project" value="InterPro"/>
</dbReference>
<evidence type="ECO:0000256" key="6">
    <source>
        <dbReference type="ARBA" id="ARBA00045885"/>
    </source>
</evidence>